<dbReference type="Gene3D" id="1.10.10.10">
    <property type="entry name" value="Winged helix-like DNA-binding domain superfamily/Winged helix DNA-binding domain"/>
    <property type="match status" value="1"/>
</dbReference>
<dbReference type="SUPFAM" id="SSF46785">
    <property type="entry name" value="Winged helix' DNA-binding domain"/>
    <property type="match status" value="1"/>
</dbReference>
<accession>A0ABN7N7Y5</accession>
<dbReference type="Proteomes" id="UP000673821">
    <property type="component" value="Unassembled WGS sequence"/>
</dbReference>
<evidence type="ECO:0000313" key="2">
    <source>
        <dbReference type="EMBL" id="CAE6860328.1"/>
    </source>
</evidence>
<evidence type="ECO:0000256" key="1">
    <source>
        <dbReference type="ARBA" id="ARBA00023125"/>
    </source>
</evidence>
<keyword evidence="3" id="KW-1185">Reference proteome</keyword>
<evidence type="ECO:0000313" key="3">
    <source>
        <dbReference type="Proteomes" id="UP000673821"/>
    </source>
</evidence>
<dbReference type="EMBL" id="CAJNBH010000051">
    <property type="protein sequence ID" value="CAE6860328.1"/>
    <property type="molecule type" value="Genomic_DNA"/>
</dbReference>
<proteinExistence type="predicted"/>
<protein>
    <submittedName>
        <fullName evidence="2">HTH-type transcriptional repressor NsrR</fullName>
    </submittedName>
</protein>
<dbReference type="InterPro" id="IPR000944">
    <property type="entry name" value="Tscrpt_reg_Rrf2"/>
</dbReference>
<dbReference type="RefSeq" id="WP_054043166.1">
    <property type="nucleotide sequence ID" value="NZ_CAJNAW010000051.1"/>
</dbReference>
<dbReference type="PANTHER" id="PTHR33221">
    <property type="entry name" value="WINGED HELIX-TURN-HELIX TRANSCRIPTIONAL REGULATOR, RRF2 FAMILY"/>
    <property type="match status" value="1"/>
</dbReference>
<dbReference type="PANTHER" id="PTHR33221:SF4">
    <property type="entry name" value="HTH-TYPE TRANSCRIPTIONAL REPRESSOR NSRR"/>
    <property type="match status" value="1"/>
</dbReference>
<comment type="caution">
    <text evidence="2">The sequence shown here is derived from an EMBL/GenBank/DDBJ whole genome shotgun (WGS) entry which is preliminary data.</text>
</comment>
<keyword evidence="1" id="KW-0238">DNA-binding</keyword>
<dbReference type="InterPro" id="IPR036388">
    <property type="entry name" value="WH-like_DNA-bd_sf"/>
</dbReference>
<dbReference type="PROSITE" id="PS51197">
    <property type="entry name" value="HTH_RRF2_2"/>
    <property type="match status" value="1"/>
</dbReference>
<reference evidence="2 3" key="1">
    <citation type="submission" date="2021-02" db="EMBL/GenBank/DDBJ databases">
        <authorList>
            <person name="Vanwijnsberghe S."/>
        </authorList>
    </citation>
    <scope>NUCLEOTIDE SEQUENCE [LARGE SCALE GENOMIC DNA]</scope>
    <source>
        <strain evidence="2 3">R-69776</strain>
    </source>
</reference>
<dbReference type="NCBIfam" id="TIGR00738">
    <property type="entry name" value="rrf2_super"/>
    <property type="match status" value="1"/>
</dbReference>
<gene>
    <name evidence="2" type="primary">nsrR_2</name>
    <name evidence="2" type="ORF">R69776_07970</name>
</gene>
<organism evidence="2 3">
    <name type="scientific">Paraburkholderia nemoris</name>
    <dbReference type="NCBI Taxonomy" id="2793076"/>
    <lineage>
        <taxon>Bacteria</taxon>
        <taxon>Pseudomonadati</taxon>
        <taxon>Pseudomonadota</taxon>
        <taxon>Betaproteobacteria</taxon>
        <taxon>Burkholderiales</taxon>
        <taxon>Burkholderiaceae</taxon>
        <taxon>Paraburkholderia</taxon>
    </lineage>
</organism>
<name>A0ABN7N7Y5_9BURK</name>
<sequence>MRLTDFTDYTLRALMYLAIRDDRLATIEEIAEKYEISKHHMSKIIQRLSAVGWIETVRGRHGGVRLAQHTRSLTIGAIVRETEHDFVLASCQASDGREHCSIVQYCRLKDILYAAREAFLADLDSCTLAELATPTAPLAQTFGLFWFGVAAPLNHETDRQQETGQ</sequence>
<dbReference type="Pfam" id="PF02082">
    <property type="entry name" value="Rrf2"/>
    <property type="match status" value="1"/>
</dbReference>
<dbReference type="InterPro" id="IPR036390">
    <property type="entry name" value="WH_DNA-bd_sf"/>
</dbReference>